<dbReference type="AlphaFoldDB" id="A0AAP0P9K1"/>
<proteinExistence type="predicted"/>
<organism evidence="1 2">
    <name type="scientific">Stephania cephalantha</name>
    <dbReference type="NCBI Taxonomy" id="152367"/>
    <lineage>
        <taxon>Eukaryota</taxon>
        <taxon>Viridiplantae</taxon>
        <taxon>Streptophyta</taxon>
        <taxon>Embryophyta</taxon>
        <taxon>Tracheophyta</taxon>
        <taxon>Spermatophyta</taxon>
        <taxon>Magnoliopsida</taxon>
        <taxon>Ranunculales</taxon>
        <taxon>Menispermaceae</taxon>
        <taxon>Menispermoideae</taxon>
        <taxon>Cissampelideae</taxon>
        <taxon>Stephania</taxon>
    </lineage>
</organism>
<keyword evidence="2" id="KW-1185">Reference proteome</keyword>
<sequence>MTPIIIRYVGKQSHIQGDPTLREPRKLSSKLVMYSTLFSSLPTPPIDDRDTFRPGVEPTFSSWGSASLSHLHDHTHD</sequence>
<name>A0AAP0P9K1_9MAGN</name>
<protein>
    <submittedName>
        <fullName evidence="1">Uncharacterized protein</fullName>
    </submittedName>
</protein>
<evidence type="ECO:0000313" key="1">
    <source>
        <dbReference type="EMBL" id="KAK9132940.1"/>
    </source>
</evidence>
<dbReference type="EMBL" id="JBBNAG010000005">
    <property type="protein sequence ID" value="KAK9132940.1"/>
    <property type="molecule type" value="Genomic_DNA"/>
</dbReference>
<accession>A0AAP0P9K1</accession>
<comment type="caution">
    <text evidence="1">The sequence shown here is derived from an EMBL/GenBank/DDBJ whole genome shotgun (WGS) entry which is preliminary data.</text>
</comment>
<evidence type="ECO:0000313" key="2">
    <source>
        <dbReference type="Proteomes" id="UP001419268"/>
    </source>
</evidence>
<reference evidence="1 2" key="1">
    <citation type="submission" date="2024-01" db="EMBL/GenBank/DDBJ databases">
        <title>Genome assemblies of Stephania.</title>
        <authorList>
            <person name="Yang L."/>
        </authorList>
    </citation>
    <scope>NUCLEOTIDE SEQUENCE [LARGE SCALE GENOMIC DNA]</scope>
    <source>
        <strain evidence="1">JXDWG</strain>
        <tissue evidence="1">Leaf</tissue>
    </source>
</reference>
<gene>
    <name evidence="1" type="ORF">Scep_012468</name>
</gene>
<dbReference type="Proteomes" id="UP001419268">
    <property type="component" value="Unassembled WGS sequence"/>
</dbReference>